<name>A0ABT4TXK0_9ACTN</name>
<gene>
    <name evidence="1" type="ORF">O4U47_31055</name>
</gene>
<sequence>MTQAHEVPRILERLRAEHGQAWRISASMIRVGRERRLQWSAERPWSPAPQVVRTRTAEELDTGLNFHHRLDEVRRAYGDTWVIGCQVKEEGVPCWAWAQRKERLASPVENAFSAPTPEELEERLSEARRRERLWSIA</sequence>
<evidence type="ECO:0000313" key="1">
    <source>
        <dbReference type="EMBL" id="MDA2808985.1"/>
    </source>
</evidence>
<proteinExistence type="predicted"/>
<evidence type="ECO:0000313" key="2">
    <source>
        <dbReference type="Proteomes" id="UP001165685"/>
    </source>
</evidence>
<reference evidence="1" key="1">
    <citation type="submission" date="2023-01" db="EMBL/GenBank/DDBJ databases">
        <title>Draft genome sequence of Nocardiopsis sp. LSu2-4 isolated from halophytes.</title>
        <authorList>
            <person name="Duangmal K."/>
            <person name="Chantavorakit T."/>
        </authorList>
    </citation>
    <scope>NUCLEOTIDE SEQUENCE</scope>
    <source>
        <strain evidence="1">LSu2-4</strain>
    </source>
</reference>
<comment type="caution">
    <text evidence="1">The sequence shown here is derived from an EMBL/GenBank/DDBJ whole genome shotgun (WGS) entry which is preliminary data.</text>
</comment>
<dbReference type="Proteomes" id="UP001165685">
    <property type="component" value="Unassembled WGS sequence"/>
</dbReference>
<dbReference type="RefSeq" id="WP_270681568.1">
    <property type="nucleotide sequence ID" value="NZ_JAQFWP010000128.1"/>
</dbReference>
<accession>A0ABT4TXK0</accession>
<protein>
    <submittedName>
        <fullName evidence="1">Uncharacterized protein</fullName>
    </submittedName>
</protein>
<keyword evidence="2" id="KW-1185">Reference proteome</keyword>
<organism evidence="1 2">
    <name type="scientific">Nocardiopsis suaedae</name>
    <dbReference type="NCBI Taxonomy" id="3018444"/>
    <lineage>
        <taxon>Bacteria</taxon>
        <taxon>Bacillati</taxon>
        <taxon>Actinomycetota</taxon>
        <taxon>Actinomycetes</taxon>
        <taxon>Streptosporangiales</taxon>
        <taxon>Nocardiopsidaceae</taxon>
        <taxon>Nocardiopsis</taxon>
    </lineage>
</organism>
<dbReference type="EMBL" id="JAQFWP010000128">
    <property type="protein sequence ID" value="MDA2808985.1"/>
    <property type="molecule type" value="Genomic_DNA"/>
</dbReference>